<dbReference type="HOGENOM" id="CLU_805504_0_0_1"/>
<reference evidence="2 3" key="1">
    <citation type="submission" date="2015-01" db="EMBL/GenBank/DDBJ databases">
        <title>The Genome Sequence of Rhinocladiella mackenzie CBS 650.93.</title>
        <authorList>
            <consortium name="The Broad Institute Genomics Platform"/>
            <person name="Cuomo C."/>
            <person name="de Hoog S."/>
            <person name="Gorbushina A."/>
            <person name="Stielow B."/>
            <person name="Teixiera M."/>
            <person name="Abouelleil A."/>
            <person name="Chapman S.B."/>
            <person name="Priest M."/>
            <person name="Young S.K."/>
            <person name="Wortman J."/>
            <person name="Nusbaum C."/>
            <person name="Birren B."/>
        </authorList>
    </citation>
    <scope>NUCLEOTIDE SEQUENCE [LARGE SCALE GENOMIC DNA]</scope>
    <source>
        <strain evidence="2 3">CBS 650.93</strain>
    </source>
</reference>
<accession>A0A0D2I4T7</accession>
<dbReference type="AlphaFoldDB" id="A0A0D2I4T7"/>
<name>A0A0D2I4T7_9EURO</name>
<organism evidence="2 3">
    <name type="scientific">Rhinocladiella mackenziei CBS 650.93</name>
    <dbReference type="NCBI Taxonomy" id="1442369"/>
    <lineage>
        <taxon>Eukaryota</taxon>
        <taxon>Fungi</taxon>
        <taxon>Dikarya</taxon>
        <taxon>Ascomycota</taxon>
        <taxon>Pezizomycotina</taxon>
        <taxon>Eurotiomycetes</taxon>
        <taxon>Chaetothyriomycetidae</taxon>
        <taxon>Chaetothyriales</taxon>
        <taxon>Herpotrichiellaceae</taxon>
        <taxon>Rhinocladiella</taxon>
    </lineage>
</organism>
<feature type="region of interest" description="Disordered" evidence="1">
    <location>
        <begin position="114"/>
        <end position="151"/>
    </location>
</feature>
<dbReference type="VEuPathDB" id="FungiDB:Z518_09884"/>
<dbReference type="RefSeq" id="XP_013267955.1">
    <property type="nucleotide sequence ID" value="XM_013412501.1"/>
</dbReference>
<dbReference type="EMBL" id="KN847482">
    <property type="protein sequence ID" value="KIX00819.1"/>
    <property type="molecule type" value="Genomic_DNA"/>
</dbReference>
<evidence type="ECO:0000313" key="2">
    <source>
        <dbReference type="EMBL" id="KIX00819.1"/>
    </source>
</evidence>
<proteinExistence type="predicted"/>
<feature type="compositionally biased region" description="Polar residues" evidence="1">
    <location>
        <begin position="33"/>
        <end position="50"/>
    </location>
</feature>
<evidence type="ECO:0000256" key="1">
    <source>
        <dbReference type="SAM" id="MobiDB-lite"/>
    </source>
</evidence>
<dbReference type="GeneID" id="25297955"/>
<sequence>MPASDNTPAPTRRFLPPSSTAKSSGHASARKNPFQSSRATQFPSSSSAFTATPRFQRPLAPPRDDIQTSFDEYESPTSANIRVTGNRNDAIEFGDEGSPTQYRNRILTPVTKRRKISHPGPIPDEAITISSSPDLDELNNVDPRDLSDSPVSQFDLEDNLEIPVKPTETDKSSRITRFKPTTPVSVQSTSLPRTVFKSLAEEAPHGPSGDVPVLPDVFSPSRRKGKRDYVSGGSAALVRSWVLNIAAQESQPTKLSEMVIVIAHVRKDTSGRFVVATDESGTRWLLPDQQQKRDAGIKSSLTGLRPGVRLLLKGQSTKWSLHIGPPALTDVVVAAYWENLSSN</sequence>
<feature type="region of interest" description="Disordered" evidence="1">
    <location>
        <begin position="1"/>
        <end position="102"/>
    </location>
</feature>
<feature type="compositionally biased region" description="Polar residues" evidence="1">
    <location>
        <begin position="17"/>
        <end position="26"/>
    </location>
</feature>
<gene>
    <name evidence="2" type="ORF">Z518_09884</name>
</gene>
<dbReference type="Proteomes" id="UP000053617">
    <property type="component" value="Unassembled WGS sequence"/>
</dbReference>
<evidence type="ECO:0000313" key="3">
    <source>
        <dbReference type="Proteomes" id="UP000053617"/>
    </source>
</evidence>
<dbReference type="STRING" id="1442369.A0A0D2I4T7"/>
<keyword evidence="3" id="KW-1185">Reference proteome</keyword>
<feature type="region of interest" description="Disordered" evidence="1">
    <location>
        <begin position="201"/>
        <end position="228"/>
    </location>
</feature>
<protein>
    <submittedName>
        <fullName evidence="2">Uncharacterized protein</fullName>
    </submittedName>
</protein>
<dbReference type="OrthoDB" id="5389296at2759"/>
<feature type="compositionally biased region" description="Polar residues" evidence="1">
    <location>
        <begin position="67"/>
        <end position="87"/>
    </location>
</feature>